<dbReference type="InterPro" id="IPR001666">
    <property type="entry name" value="PI_transfer"/>
</dbReference>
<dbReference type="Proteomes" id="UP000663869">
    <property type="component" value="Unassembled WGS sequence"/>
</dbReference>
<dbReference type="GO" id="GO:0008525">
    <property type="term" value="F:phosphatidylcholine transporter activity"/>
    <property type="evidence" value="ECO:0007669"/>
    <property type="project" value="TreeGrafter"/>
</dbReference>
<dbReference type="Gene3D" id="3.30.530.20">
    <property type="match status" value="1"/>
</dbReference>
<dbReference type="EMBL" id="CAJNYV010000854">
    <property type="protein sequence ID" value="CAF3388307.1"/>
    <property type="molecule type" value="Genomic_DNA"/>
</dbReference>
<dbReference type="PANTHER" id="PTHR10658:SF11">
    <property type="entry name" value="VIBRATOR, ISOFORM B"/>
    <property type="match status" value="1"/>
</dbReference>
<dbReference type="EMBL" id="CAJNYD010000020">
    <property type="protein sequence ID" value="CAF3180267.1"/>
    <property type="molecule type" value="Genomic_DNA"/>
</dbReference>
<dbReference type="InterPro" id="IPR023393">
    <property type="entry name" value="START-like_dom_sf"/>
</dbReference>
<reference evidence="5" key="1">
    <citation type="submission" date="2021-02" db="EMBL/GenBank/DDBJ databases">
        <authorList>
            <person name="Nowell W R."/>
        </authorList>
    </citation>
    <scope>NUCLEOTIDE SEQUENCE</scope>
</reference>
<evidence type="ECO:0000313" key="7">
    <source>
        <dbReference type="Proteomes" id="UP000663865"/>
    </source>
</evidence>
<dbReference type="Proteomes" id="UP000663833">
    <property type="component" value="Unassembled WGS sequence"/>
</dbReference>
<dbReference type="PRINTS" id="PR00391">
    <property type="entry name" value="PITRANSFER"/>
</dbReference>
<comment type="caution">
    <text evidence="5">The sequence shown here is derived from an EMBL/GenBank/DDBJ whole genome shotgun (WGS) entry which is preliminary data.</text>
</comment>
<dbReference type="Proteomes" id="UP000663872">
    <property type="component" value="Unassembled WGS sequence"/>
</dbReference>
<evidence type="ECO:0000259" key="1">
    <source>
        <dbReference type="Pfam" id="PF02121"/>
    </source>
</evidence>
<dbReference type="GO" id="GO:0031210">
    <property type="term" value="F:phosphatidylcholine binding"/>
    <property type="evidence" value="ECO:0007669"/>
    <property type="project" value="TreeGrafter"/>
</dbReference>
<dbReference type="EMBL" id="CAJNYU010000184">
    <property type="protein sequence ID" value="CAF3338099.1"/>
    <property type="molecule type" value="Genomic_DNA"/>
</dbReference>
<dbReference type="FunFam" id="3.30.530.20:FF:000028">
    <property type="entry name" value="Phosphatidylinositol transfer protein 5"/>
    <property type="match status" value="1"/>
</dbReference>
<dbReference type="GO" id="GO:0005737">
    <property type="term" value="C:cytoplasm"/>
    <property type="evidence" value="ECO:0007669"/>
    <property type="project" value="UniProtKB-ARBA"/>
</dbReference>
<dbReference type="SUPFAM" id="SSF55961">
    <property type="entry name" value="Bet v1-like"/>
    <property type="match status" value="1"/>
</dbReference>
<dbReference type="Proteomes" id="UP000663825">
    <property type="component" value="Unassembled WGS sequence"/>
</dbReference>
<dbReference type="EMBL" id="CAJNXB010000572">
    <property type="protein sequence ID" value="CAF3069732.1"/>
    <property type="molecule type" value="Genomic_DNA"/>
</dbReference>
<organism evidence="5 7">
    <name type="scientific">Rotaria socialis</name>
    <dbReference type="NCBI Taxonomy" id="392032"/>
    <lineage>
        <taxon>Eukaryota</taxon>
        <taxon>Metazoa</taxon>
        <taxon>Spiralia</taxon>
        <taxon>Gnathifera</taxon>
        <taxon>Rotifera</taxon>
        <taxon>Eurotatoria</taxon>
        <taxon>Bdelloidea</taxon>
        <taxon>Philodinida</taxon>
        <taxon>Philodinidae</taxon>
        <taxon>Rotaria</taxon>
    </lineage>
</organism>
<evidence type="ECO:0000313" key="5">
    <source>
        <dbReference type="EMBL" id="CAF3388307.1"/>
    </source>
</evidence>
<feature type="domain" description="Phosphatidylinositol transfer protein N-terminal" evidence="1">
    <location>
        <begin position="1"/>
        <end position="253"/>
    </location>
</feature>
<evidence type="ECO:0000313" key="4">
    <source>
        <dbReference type="EMBL" id="CAF3338099.1"/>
    </source>
</evidence>
<dbReference type="GO" id="GO:0071944">
    <property type="term" value="C:cell periphery"/>
    <property type="evidence" value="ECO:0007669"/>
    <property type="project" value="UniProtKB-ARBA"/>
</dbReference>
<evidence type="ECO:0000313" key="2">
    <source>
        <dbReference type="EMBL" id="CAF3069732.1"/>
    </source>
</evidence>
<dbReference type="PANTHER" id="PTHR10658">
    <property type="entry name" value="PHOSPHATIDYLINOSITOL TRANSFER PROTEIN"/>
    <property type="match status" value="1"/>
</dbReference>
<accession>A0A817Z9L1</accession>
<dbReference type="GO" id="GO:0035091">
    <property type="term" value="F:phosphatidylinositol binding"/>
    <property type="evidence" value="ECO:0007669"/>
    <property type="project" value="TreeGrafter"/>
</dbReference>
<evidence type="ECO:0000313" key="6">
    <source>
        <dbReference type="EMBL" id="CAF3580791.1"/>
    </source>
</evidence>
<gene>
    <name evidence="4" type="ORF">FME351_LOCUS3321</name>
    <name evidence="6" type="ORF">GRG538_LOCUS21704</name>
    <name evidence="5" type="ORF">KIK155_LOCUS6950</name>
    <name evidence="3" type="ORF">LUA448_LOCUS919</name>
    <name evidence="2" type="ORF">TIS948_LOCUS5024</name>
</gene>
<proteinExistence type="predicted"/>
<dbReference type="InterPro" id="IPR055261">
    <property type="entry name" value="PI_transfer_N"/>
</dbReference>
<sequence length="272" mass="31850">MHITEFRIILPMTVEEYQIAQLFSTAKVSEQNTGGGEGVEVLVNEPFEKSSAEGFLGRYNVGQYTRKVYHFASRVPGFVRLVFKESNLSMHEEAWNAYPYCKTVITNPYMKDNMLIEISTLHLADHGESENVHQLNHDELKKRHVVYIYISDKVSRHDYKAEEDPEKFQSSKTGRGPLVSQDQWYKTCEPHMCCYKLVRAKFKWLGIQTRVENLIMTQEDRLFRNFHRQLFCWMDEWYGLTMQDIRAIEVATAQKLEKARQAGQKQGYTGEE</sequence>
<dbReference type="OrthoDB" id="18453at2759"/>
<name>A0A817Z9L1_9BILA</name>
<protein>
    <recommendedName>
        <fullName evidence="1">Phosphatidylinositol transfer protein N-terminal domain-containing protein</fullName>
    </recommendedName>
</protein>
<dbReference type="EMBL" id="CAJNYT010003596">
    <property type="protein sequence ID" value="CAF3580791.1"/>
    <property type="molecule type" value="Genomic_DNA"/>
</dbReference>
<dbReference type="Pfam" id="PF02121">
    <property type="entry name" value="IP_trans"/>
    <property type="match status" value="1"/>
</dbReference>
<evidence type="ECO:0000313" key="3">
    <source>
        <dbReference type="EMBL" id="CAF3180267.1"/>
    </source>
</evidence>
<dbReference type="Proteomes" id="UP000663865">
    <property type="component" value="Unassembled WGS sequence"/>
</dbReference>
<dbReference type="AlphaFoldDB" id="A0A817Z9L1"/>
<dbReference type="GO" id="GO:0008526">
    <property type="term" value="F:phosphatidylinositol transfer activity"/>
    <property type="evidence" value="ECO:0007669"/>
    <property type="project" value="TreeGrafter"/>
</dbReference>